<gene>
    <name evidence="1" type="ORF">R38712_03448</name>
</gene>
<name>A0ABN9I6B7_RALPI</name>
<reference evidence="1 2" key="1">
    <citation type="submission" date="2023-07" db="EMBL/GenBank/DDBJ databases">
        <authorList>
            <person name="Peeters C."/>
        </authorList>
    </citation>
    <scope>NUCLEOTIDE SEQUENCE [LARGE SCALE GENOMIC DNA]</scope>
    <source>
        <strain evidence="1 2">R-38712</strain>
    </source>
</reference>
<sequence>MLSQCDECGRQVTKLTRTYRGRGYCATCYARAFKPRACPACGTTARLLAGVDDAVCRSCERGHPCARCGAAEYAIGRITPYGPVCNSCSTYFREARACGICGQLTRRLSRVSRLGIELPVCPNCQESDYATCALCRRYRQLRLDRTGRSVCRSCEEGGLVPCPQCREMMPAGRGSQCELCYWTDLLTKRVAMALELFSRPSMQELFRQFGDWLSRRVGAHKAAITVNRYLPFFQELAQLGDVLLNADLLLEHFTTQGLRRNLLPMQFLEDVRGLVVDGGAKEQASERRRIADLLQRLPKDGNAQQMLLGYQTALMEKVTSTGMSLRSVRLALLPATSVLLLMLERRCAQPTQEVLAEYIEHAPGQRAALSGFVRYLREVHEVNVHLPKRKKPSERLARSCIEAKLATMLANGAVDMAQQRTLLELALQYFHGLSEADALTVCKASSAPVNVSGDWALIHEGRSYWVPPEVGSMWHH</sequence>
<organism evidence="1 2">
    <name type="scientific">Ralstonia pickettii</name>
    <name type="common">Burkholderia pickettii</name>
    <dbReference type="NCBI Taxonomy" id="329"/>
    <lineage>
        <taxon>Bacteria</taxon>
        <taxon>Pseudomonadati</taxon>
        <taxon>Pseudomonadota</taxon>
        <taxon>Betaproteobacteria</taxon>
        <taxon>Burkholderiales</taxon>
        <taxon>Burkholderiaceae</taxon>
        <taxon>Ralstonia</taxon>
    </lineage>
</organism>
<evidence type="ECO:0008006" key="3">
    <source>
        <dbReference type="Google" id="ProtNLM"/>
    </source>
</evidence>
<keyword evidence="2" id="KW-1185">Reference proteome</keyword>
<dbReference type="EMBL" id="CATWFT010000011">
    <property type="protein sequence ID" value="CAJ0727661.1"/>
    <property type="molecule type" value="Genomic_DNA"/>
</dbReference>
<accession>A0ABN9I6B7</accession>
<evidence type="ECO:0000313" key="1">
    <source>
        <dbReference type="EMBL" id="CAJ0727661.1"/>
    </source>
</evidence>
<dbReference type="Proteomes" id="UP001189303">
    <property type="component" value="Unassembled WGS sequence"/>
</dbReference>
<evidence type="ECO:0000313" key="2">
    <source>
        <dbReference type="Proteomes" id="UP001189303"/>
    </source>
</evidence>
<protein>
    <recommendedName>
        <fullName evidence="3">Transposase</fullName>
    </recommendedName>
</protein>
<comment type="caution">
    <text evidence="1">The sequence shown here is derived from an EMBL/GenBank/DDBJ whole genome shotgun (WGS) entry which is preliminary data.</text>
</comment>
<proteinExistence type="predicted"/>